<dbReference type="InterPro" id="IPR047579">
    <property type="entry name" value="DD_CABYR_SP17"/>
</dbReference>
<name>A0A3P9MQE1_ORYLA</name>
<dbReference type="CDD" id="cd12100">
    <property type="entry name" value="DD_CABYR_SP17"/>
    <property type="match status" value="1"/>
</dbReference>
<dbReference type="InterPro" id="IPR003117">
    <property type="entry name" value="cAMP_dep_PK_reg_su_I/II_a/b"/>
</dbReference>
<reference key="1">
    <citation type="journal article" date="2007" name="Nature">
        <title>The medaka draft genome and insights into vertebrate genome evolution.</title>
        <authorList>
            <person name="Kasahara M."/>
            <person name="Naruse K."/>
            <person name="Sasaki S."/>
            <person name="Nakatani Y."/>
            <person name="Qu W."/>
            <person name="Ahsan B."/>
            <person name="Yamada T."/>
            <person name="Nagayasu Y."/>
            <person name="Doi K."/>
            <person name="Kasai Y."/>
            <person name="Jindo T."/>
            <person name="Kobayashi D."/>
            <person name="Shimada A."/>
            <person name="Toyoda A."/>
            <person name="Kuroki Y."/>
            <person name="Fujiyama A."/>
            <person name="Sasaki T."/>
            <person name="Shimizu A."/>
            <person name="Asakawa S."/>
            <person name="Shimizu N."/>
            <person name="Hashimoto S."/>
            <person name="Yang J."/>
            <person name="Lee Y."/>
            <person name="Matsushima K."/>
            <person name="Sugano S."/>
            <person name="Sakaizumi M."/>
            <person name="Narita T."/>
            <person name="Ohishi K."/>
            <person name="Haga S."/>
            <person name="Ohta F."/>
            <person name="Nomoto H."/>
            <person name="Nogata K."/>
            <person name="Morishita T."/>
            <person name="Endo T."/>
            <person name="Shin-I T."/>
            <person name="Takeda H."/>
            <person name="Morishita S."/>
            <person name="Kohara Y."/>
        </authorList>
    </citation>
    <scope>NUCLEOTIDE SEQUENCE [LARGE SCALE GENOMIC DNA]</scope>
    <source>
        <strain>Hd-rR</strain>
    </source>
</reference>
<dbReference type="Pfam" id="PF00612">
    <property type="entry name" value="IQ"/>
    <property type="match status" value="1"/>
</dbReference>
<feature type="compositionally biased region" description="Acidic residues" evidence="1">
    <location>
        <begin position="469"/>
        <end position="480"/>
    </location>
</feature>
<dbReference type="SMART" id="SM00394">
    <property type="entry name" value="RIIa"/>
    <property type="match status" value="1"/>
</dbReference>
<proteinExistence type="predicted"/>
<reference evidence="3" key="4">
    <citation type="submission" date="2025-09" db="UniProtKB">
        <authorList>
            <consortium name="Ensembl"/>
        </authorList>
    </citation>
    <scope>IDENTIFICATION</scope>
    <source>
        <strain evidence="3">HNI</strain>
    </source>
</reference>
<dbReference type="SUPFAM" id="SSF47391">
    <property type="entry name" value="Dimerization-anchoring domain of cAMP-dependent PK regulatory subunit"/>
    <property type="match status" value="1"/>
</dbReference>
<feature type="compositionally biased region" description="Basic and acidic residues" evidence="1">
    <location>
        <begin position="350"/>
        <end position="359"/>
    </location>
</feature>
<organism evidence="3 4">
    <name type="scientific">Oryzias latipes</name>
    <name type="common">Japanese rice fish</name>
    <name type="synonym">Japanese killifish</name>
    <dbReference type="NCBI Taxonomy" id="8090"/>
    <lineage>
        <taxon>Eukaryota</taxon>
        <taxon>Metazoa</taxon>
        <taxon>Chordata</taxon>
        <taxon>Craniata</taxon>
        <taxon>Vertebrata</taxon>
        <taxon>Euteleostomi</taxon>
        <taxon>Actinopterygii</taxon>
        <taxon>Neopterygii</taxon>
        <taxon>Teleostei</taxon>
        <taxon>Neoteleostei</taxon>
        <taxon>Acanthomorphata</taxon>
        <taxon>Ovalentaria</taxon>
        <taxon>Atherinomorphae</taxon>
        <taxon>Beloniformes</taxon>
        <taxon>Adrianichthyidae</taxon>
        <taxon>Oryziinae</taxon>
        <taxon>Oryzias</taxon>
    </lineage>
</organism>
<reference evidence="3" key="3">
    <citation type="submission" date="2025-08" db="UniProtKB">
        <authorList>
            <consortium name="Ensembl"/>
        </authorList>
    </citation>
    <scope>IDENTIFICATION</scope>
    <source>
        <strain evidence="3">HNI</strain>
    </source>
</reference>
<dbReference type="Gene3D" id="1.20.890.10">
    <property type="entry name" value="cAMP-dependent protein kinase regulatory subunit, dimerization-anchoring domain"/>
    <property type="match status" value="1"/>
</dbReference>
<reference evidence="3 4" key="2">
    <citation type="submission" date="2017-04" db="EMBL/GenBank/DDBJ databases">
        <title>CpG methylation of centromeres and impact of large insertions on vertebrate speciation.</title>
        <authorList>
            <person name="Ichikawa K."/>
            <person name="Yoshimura J."/>
            <person name="Morishita S."/>
        </authorList>
    </citation>
    <scope>NUCLEOTIDE SEQUENCE</scope>
    <source>
        <strain evidence="3 4">HNI</strain>
    </source>
</reference>
<evidence type="ECO:0000259" key="2">
    <source>
        <dbReference type="SMART" id="SM00394"/>
    </source>
</evidence>
<feature type="compositionally biased region" description="Basic and acidic residues" evidence="1">
    <location>
        <begin position="456"/>
        <end position="468"/>
    </location>
</feature>
<dbReference type="InterPro" id="IPR000048">
    <property type="entry name" value="IQ_motif_EF-hand-BS"/>
</dbReference>
<feature type="compositionally biased region" description="Polar residues" evidence="1">
    <location>
        <begin position="444"/>
        <end position="453"/>
    </location>
</feature>
<feature type="compositionally biased region" description="Polar residues" evidence="1">
    <location>
        <begin position="284"/>
        <end position="313"/>
    </location>
</feature>
<feature type="compositionally biased region" description="Basic and acidic residues" evidence="1">
    <location>
        <begin position="613"/>
        <end position="642"/>
    </location>
</feature>
<protein>
    <recommendedName>
        <fullName evidence="2">RIIa domain-containing protein</fullName>
    </recommendedName>
</protein>
<evidence type="ECO:0000313" key="3">
    <source>
        <dbReference type="Ensembl" id="ENSORLP00020035174.1"/>
    </source>
</evidence>
<accession>A0A3P9MQE1</accession>
<feature type="region of interest" description="Disordered" evidence="1">
    <location>
        <begin position="96"/>
        <end position="194"/>
    </location>
</feature>
<dbReference type="CDD" id="cd23767">
    <property type="entry name" value="IQCD"/>
    <property type="match status" value="1"/>
</dbReference>
<feature type="compositionally biased region" description="Basic and acidic residues" evidence="1">
    <location>
        <begin position="113"/>
        <end position="123"/>
    </location>
</feature>
<evidence type="ECO:0000313" key="4">
    <source>
        <dbReference type="Proteomes" id="UP000265180"/>
    </source>
</evidence>
<dbReference type="PANTHER" id="PTHR10699:SF16">
    <property type="entry name" value="SPERM SURFACE PROTEIN SP17"/>
    <property type="match status" value="1"/>
</dbReference>
<feature type="compositionally biased region" description="Basic and acidic residues" evidence="1">
    <location>
        <begin position="266"/>
        <end position="281"/>
    </location>
</feature>
<feature type="domain" description="RIIa" evidence="2">
    <location>
        <begin position="35"/>
        <end position="72"/>
    </location>
</feature>
<dbReference type="PANTHER" id="PTHR10699">
    <property type="entry name" value="NEUROMODULIN"/>
    <property type="match status" value="1"/>
</dbReference>
<dbReference type="Pfam" id="PF02197">
    <property type="entry name" value="RIIa"/>
    <property type="match status" value="1"/>
</dbReference>
<dbReference type="Proteomes" id="UP000265180">
    <property type="component" value="Chromosome 13"/>
</dbReference>
<feature type="compositionally biased region" description="Acidic residues" evidence="1">
    <location>
        <begin position="494"/>
        <end position="505"/>
    </location>
</feature>
<feature type="compositionally biased region" description="Basic and acidic residues" evidence="1">
    <location>
        <begin position="481"/>
        <end position="493"/>
    </location>
</feature>
<dbReference type="AlphaFoldDB" id="A0A3P9MQE1"/>
<dbReference type="SMART" id="SM00015">
    <property type="entry name" value="IQ"/>
    <property type="match status" value="1"/>
</dbReference>
<feature type="compositionally biased region" description="Basic and acidic residues" evidence="1">
    <location>
        <begin position="550"/>
        <end position="563"/>
    </location>
</feature>
<feature type="region of interest" description="Disordered" evidence="1">
    <location>
        <begin position="208"/>
        <end position="366"/>
    </location>
</feature>
<feature type="compositionally biased region" description="Polar residues" evidence="1">
    <location>
        <begin position="182"/>
        <end position="194"/>
    </location>
</feature>
<dbReference type="PROSITE" id="PS50096">
    <property type="entry name" value="IQ"/>
    <property type="match status" value="1"/>
</dbReference>
<feature type="compositionally biased region" description="Acidic residues" evidence="1">
    <location>
        <begin position="643"/>
        <end position="655"/>
    </location>
</feature>
<feature type="region of interest" description="Disordered" evidence="1">
    <location>
        <begin position="388"/>
        <end position="700"/>
    </location>
</feature>
<dbReference type="Ensembl" id="ENSORLT00020030497.1">
    <property type="protein sequence ID" value="ENSORLP00020035174.1"/>
    <property type="gene ID" value="ENSORLG00020021997.1"/>
</dbReference>
<evidence type="ECO:0000256" key="1">
    <source>
        <dbReference type="SAM" id="MobiDB-lite"/>
    </source>
</evidence>
<feature type="compositionally biased region" description="Polar residues" evidence="1">
    <location>
        <begin position="339"/>
        <end position="349"/>
    </location>
</feature>
<feature type="compositionally biased region" description="Basic and acidic residues" evidence="1">
    <location>
        <begin position="388"/>
        <end position="399"/>
    </location>
</feature>
<sequence length="700" mass="77611">MMLPGNRCQQVKETFQKHRDSMSAHFFTAHLRVPRGLGAVIEGLAREVLRDQPKNIPEYAANYFNGLLRQREESGVDPAAWAAKLEDRYHNNHDFTDVAEKESAPEMTCSTDAFEKPQIKEESSYPTESSALLTKPITASEKSLLSQSSDEDEESDMRSDESSGTDGDQRLNLNRPDVEMGNTDSKPTSALSLTGTSNVDVELVDKGGDVQRSPLTHNQLLDLEAEEVLQPAESVKNPTNSGLADVDDVELHKTEESFEGDAPVSEEEKSVKLQLEVDNKELFLSQSKISQGSQDEPEQAQSADEQDAVTSYGKNDDGGIPTDATLVFDDIPKEDSLAELSSDQPSSSVRMEESEEKTSAENTQMNLLEEQQKEALTEPPVGLVDQIRSDTEDQFKPEMEVDSEGEQMENRSLAFEIMEEDMDKNNSNLNDSDDGEKDKGVKSISASDQPTTEAENDIRVDKADHKDEEEMSEGQDEQSQETEKEAHPCSREDEGTDAGDGDEGETCLQGKGEVGNQEMKDGEMDADPSQLTQLSGSMAGMEAESETCEESARLSPQEKEESQKALVETQQEDTVGKKEVAQDEMTDLNPQEKSVPLEYEQTSNLSHNADIITESHERERSDEPERDPSEPISQKEECSRPQEEEDIMDIPLDDPEANRAAAKIQAGFRGHMTRKKLKPEDKTEGEEVSSSKMELKGHNQ</sequence>